<evidence type="ECO:0000313" key="2">
    <source>
        <dbReference type="Proteomes" id="UP001652628"/>
    </source>
</evidence>
<evidence type="ECO:0000256" key="1">
    <source>
        <dbReference type="SAM" id="MobiDB-lite"/>
    </source>
</evidence>
<protein>
    <submittedName>
        <fullName evidence="3">Regulatory protein zeste-like</fullName>
    </submittedName>
</protein>
<feature type="compositionally biased region" description="Low complexity" evidence="1">
    <location>
        <begin position="42"/>
        <end position="67"/>
    </location>
</feature>
<accession>A0ABM4TW03</accession>
<name>A0ABM4TW03_DROSZ</name>
<feature type="region of interest" description="Disordered" evidence="1">
    <location>
        <begin position="266"/>
        <end position="311"/>
    </location>
</feature>
<feature type="region of interest" description="Disordered" evidence="1">
    <location>
        <begin position="36"/>
        <end position="67"/>
    </location>
</feature>
<dbReference type="RefSeq" id="XP_070854118.1">
    <property type="nucleotide sequence ID" value="XM_070998017.1"/>
</dbReference>
<feature type="region of interest" description="Disordered" evidence="1">
    <location>
        <begin position="1"/>
        <end position="24"/>
    </location>
</feature>
<evidence type="ECO:0000313" key="3">
    <source>
        <dbReference type="RefSeq" id="XP_070854118.1"/>
    </source>
</evidence>
<proteinExistence type="predicted"/>
<organism evidence="2 3">
    <name type="scientific">Drosophila suzukii</name>
    <name type="common">Spotted-wing drosophila fruit fly</name>
    <dbReference type="NCBI Taxonomy" id="28584"/>
    <lineage>
        <taxon>Eukaryota</taxon>
        <taxon>Metazoa</taxon>
        <taxon>Ecdysozoa</taxon>
        <taxon>Arthropoda</taxon>
        <taxon>Hexapoda</taxon>
        <taxon>Insecta</taxon>
        <taxon>Pterygota</taxon>
        <taxon>Neoptera</taxon>
        <taxon>Endopterygota</taxon>
        <taxon>Diptera</taxon>
        <taxon>Brachycera</taxon>
        <taxon>Muscomorpha</taxon>
        <taxon>Ephydroidea</taxon>
        <taxon>Drosophilidae</taxon>
        <taxon>Drosophila</taxon>
        <taxon>Sophophora</taxon>
    </lineage>
</organism>
<reference evidence="3" key="1">
    <citation type="submission" date="2025-08" db="UniProtKB">
        <authorList>
            <consortium name="RefSeq"/>
        </authorList>
    </citation>
    <scope>IDENTIFICATION</scope>
</reference>
<dbReference type="Proteomes" id="UP001652628">
    <property type="component" value="Chromosome Y"/>
</dbReference>
<dbReference type="GeneID" id="139353683"/>
<sequence>MNKTEFENRHKRETRLKQGPEVRGIHGSSSILKFILVPGPTPTTASCPPAPAALEEQQAQQQQQQAQQQQLNLVADKAAQQQQQQLQQQLQQEIAEAETEPDTVYMIDGRKVKVTRKDGQPFRATIVEQQDGSPVPLAVPVPAGSYPAQYASPALSSADGSPITNLHAVDVVSTPQAQVIVHKTASPQQQQHHQNLCWTKLEDDGAGQEDIKNVLQLQVKQEQRQLDFANEASTVDVSGGGENLVFNLPPGLEIKQTFYTAGVVDGEQLQSPERPANEKASSSMDTTHGRVKKLLLSPVEPKNPTDLPKLA</sequence>
<gene>
    <name evidence="3" type="primary">LOC139353683</name>
</gene>
<keyword evidence="2" id="KW-1185">Reference proteome</keyword>